<evidence type="ECO:0000313" key="6">
    <source>
        <dbReference type="EMBL" id="SEJ37629.1"/>
    </source>
</evidence>
<name>A0A143YZ00_9LACT</name>
<keyword evidence="3" id="KW-0804">Transcription</keyword>
<dbReference type="Proteomes" id="UP000199280">
    <property type="component" value="Unassembled WGS sequence"/>
</dbReference>
<gene>
    <name evidence="6" type="ORF">SAMN05216375_11246</name>
    <name evidence="5" type="ORF">TR210_1757</name>
</gene>
<protein>
    <submittedName>
        <fullName evidence="6">Regulatory protein, gntR family</fullName>
    </submittedName>
    <submittedName>
        <fullName evidence="5">Transcription regulator hth gntr</fullName>
    </submittedName>
</protein>
<reference evidence="6 8" key="2">
    <citation type="submission" date="2016-10" db="EMBL/GenBank/DDBJ databases">
        <authorList>
            <person name="Varghese N."/>
            <person name="Submissions S."/>
        </authorList>
    </citation>
    <scope>NUCLEOTIDE SEQUENCE [LARGE SCALE GENOMIC DNA]</scope>
    <source>
        <strain evidence="6 8">DSM 22150</strain>
    </source>
</reference>
<evidence type="ECO:0000313" key="5">
    <source>
        <dbReference type="EMBL" id="CZR00691.1"/>
    </source>
</evidence>
<evidence type="ECO:0000313" key="7">
    <source>
        <dbReference type="Proteomes" id="UP000076878"/>
    </source>
</evidence>
<dbReference type="OrthoDB" id="9801546at2"/>
<dbReference type="InterPro" id="IPR000524">
    <property type="entry name" value="Tscrpt_reg_HTH_GntR"/>
</dbReference>
<dbReference type="Pfam" id="PF00392">
    <property type="entry name" value="GntR"/>
    <property type="match status" value="1"/>
</dbReference>
<evidence type="ECO:0000256" key="2">
    <source>
        <dbReference type="ARBA" id="ARBA00023125"/>
    </source>
</evidence>
<keyword evidence="8" id="KW-1185">Reference proteome</keyword>
<dbReference type="InterPro" id="IPR036390">
    <property type="entry name" value="WH_DNA-bd_sf"/>
</dbReference>
<dbReference type="AlphaFoldDB" id="A0A143YZ00"/>
<dbReference type="PROSITE" id="PS50949">
    <property type="entry name" value="HTH_GNTR"/>
    <property type="match status" value="1"/>
</dbReference>
<evidence type="ECO:0000256" key="1">
    <source>
        <dbReference type="ARBA" id="ARBA00023015"/>
    </source>
</evidence>
<keyword evidence="2" id="KW-0238">DNA-binding</keyword>
<dbReference type="EMBL" id="FNYT01000012">
    <property type="protein sequence ID" value="SEJ37629.1"/>
    <property type="molecule type" value="Genomic_DNA"/>
</dbReference>
<dbReference type="CDD" id="cd07377">
    <property type="entry name" value="WHTH_GntR"/>
    <property type="match status" value="1"/>
</dbReference>
<dbReference type="PRINTS" id="PR00035">
    <property type="entry name" value="HTHGNTR"/>
</dbReference>
<dbReference type="PANTHER" id="PTHR38445">
    <property type="entry name" value="HTH-TYPE TRANSCRIPTIONAL REPRESSOR YTRA"/>
    <property type="match status" value="1"/>
</dbReference>
<dbReference type="RefSeq" id="WP_068623140.1">
    <property type="nucleotide sequence ID" value="NZ_FJNB01000012.1"/>
</dbReference>
<evidence type="ECO:0000259" key="4">
    <source>
        <dbReference type="PROSITE" id="PS50949"/>
    </source>
</evidence>
<dbReference type="SUPFAM" id="SSF46785">
    <property type="entry name" value="Winged helix' DNA-binding domain"/>
    <property type="match status" value="1"/>
</dbReference>
<dbReference type="Proteomes" id="UP000076878">
    <property type="component" value="Unassembled WGS sequence"/>
</dbReference>
<dbReference type="GO" id="GO:0003677">
    <property type="term" value="F:DNA binding"/>
    <property type="evidence" value="ECO:0007669"/>
    <property type="project" value="UniProtKB-KW"/>
</dbReference>
<proteinExistence type="predicted"/>
<evidence type="ECO:0000313" key="8">
    <source>
        <dbReference type="Proteomes" id="UP000199280"/>
    </source>
</evidence>
<dbReference type="SMART" id="SM00345">
    <property type="entry name" value="HTH_GNTR"/>
    <property type="match status" value="1"/>
</dbReference>
<dbReference type="PANTHER" id="PTHR38445:SF12">
    <property type="entry name" value="GNTR-FAMILY TRANSCRIPTIONAL REGULATOR"/>
    <property type="match status" value="1"/>
</dbReference>
<feature type="domain" description="HTH gntR-type" evidence="4">
    <location>
        <begin position="11"/>
        <end position="78"/>
    </location>
</feature>
<dbReference type="STRING" id="640938.TR210_1757"/>
<organism evidence="5 7">
    <name type="scientific">Trichococcus ilyis</name>
    <dbReference type="NCBI Taxonomy" id="640938"/>
    <lineage>
        <taxon>Bacteria</taxon>
        <taxon>Bacillati</taxon>
        <taxon>Bacillota</taxon>
        <taxon>Bacilli</taxon>
        <taxon>Lactobacillales</taxon>
        <taxon>Carnobacteriaceae</taxon>
        <taxon>Trichococcus</taxon>
    </lineage>
</organism>
<sequence>MFIEILPNSETPIYTQLMYQIKMGILKGEWSFGEGLPSVRSLASELGINMHTVNKAYNLLADEGILEKNQKGYFVSERAAIASNERTKAAIQDKLKEILIDKHIFEVNEETFNGWLNEIEKELKGEEKAHADL</sequence>
<dbReference type="InterPro" id="IPR036388">
    <property type="entry name" value="WH-like_DNA-bd_sf"/>
</dbReference>
<dbReference type="Gene3D" id="1.10.10.10">
    <property type="entry name" value="Winged helix-like DNA-binding domain superfamily/Winged helix DNA-binding domain"/>
    <property type="match status" value="1"/>
</dbReference>
<keyword evidence="1" id="KW-0805">Transcription regulation</keyword>
<dbReference type="GO" id="GO:0003700">
    <property type="term" value="F:DNA-binding transcription factor activity"/>
    <property type="evidence" value="ECO:0007669"/>
    <property type="project" value="InterPro"/>
</dbReference>
<dbReference type="EMBL" id="FJNB01000012">
    <property type="protein sequence ID" value="CZR00691.1"/>
    <property type="molecule type" value="Genomic_DNA"/>
</dbReference>
<reference evidence="5 7" key="1">
    <citation type="submission" date="2016-02" db="EMBL/GenBank/DDBJ databases">
        <authorList>
            <person name="Wen L."/>
            <person name="He K."/>
            <person name="Yang H."/>
        </authorList>
    </citation>
    <scope>NUCLEOTIDE SEQUENCE [LARGE SCALE GENOMIC DNA]</scope>
    <source>
        <strain evidence="5">Trichococcus_R210</strain>
    </source>
</reference>
<accession>A0A143YZ00</accession>
<evidence type="ECO:0000256" key="3">
    <source>
        <dbReference type="ARBA" id="ARBA00023163"/>
    </source>
</evidence>